<reference evidence="2 3" key="1">
    <citation type="submission" date="2015-09" db="EMBL/GenBank/DDBJ databases">
        <authorList>
            <consortium name="Pathogen Informatics"/>
        </authorList>
    </citation>
    <scope>NUCLEOTIDE SEQUENCE [LARGE SCALE GENOMIC DNA]</scope>
    <source>
        <strain evidence="2 3">2789STDY5834856</strain>
    </source>
</reference>
<evidence type="ECO:0000256" key="1">
    <source>
        <dbReference type="SAM" id="Phobius"/>
    </source>
</evidence>
<gene>
    <name evidence="2" type="ORF">ERS852471_02539</name>
</gene>
<accession>A0A174IN29</accession>
<dbReference type="RefSeq" id="WP_055267094.1">
    <property type="nucleotide sequence ID" value="NZ_CABIXQ010000018.1"/>
</dbReference>
<proteinExistence type="predicted"/>
<name>A0A174IN29_9CLOT</name>
<keyword evidence="1" id="KW-0812">Transmembrane</keyword>
<protein>
    <submittedName>
        <fullName evidence="2">Uncharacterized protein</fullName>
    </submittedName>
</protein>
<dbReference type="EMBL" id="CYZX01000018">
    <property type="protein sequence ID" value="CUO88782.1"/>
    <property type="molecule type" value="Genomic_DNA"/>
</dbReference>
<feature type="transmembrane region" description="Helical" evidence="1">
    <location>
        <begin position="14"/>
        <end position="35"/>
    </location>
</feature>
<keyword evidence="1" id="KW-1133">Transmembrane helix</keyword>
<organism evidence="2 3">
    <name type="scientific">Clostridium disporicum</name>
    <dbReference type="NCBI Taxonomy" id="84024"/>
    <lineage>
        <taxon>Bacteria</taxon>
        <taxon>Bacillati</taxon>
        <taxon>Bacillota</taxon>
        <taxon>Clostridia</taxon>
        <taxon>Eubacteriales</taxon>
        <taxon>Clostridiaceae</taxon>
        <taxon>Clostridium</taxon>
    </lineage>
</organism>
<dbReference type="Proteomes" id="UP000095594">
    <property type="component" value="Unassembled WGS sequence"/>
</dbReference>
<evidence type="ECO:0000313" key="3">
    <source>
        <dbReference type="Proteomes" id="UP000095594"/>
    </source>
</evidence>
<sequence length="332" mass="38352">MEIFKTKLRENKKFILIIFLVLLLAFISIAFIYNYKFKNNNSKSNTFDYIVEEINAINNSIKDYPTEFNLNNESIVTSLRNNINNLETIKNDLRALIILDDYTRDISSKILSSIESAQTLYNCCISSLEYQNISSSSEYVTKINEQQFDLLKSYSDLNYLGIDIKFNDSSLVFFDKLINYLNNLEIVTKKNNISTSQGEAFMKNFKTAVNNFSELVEDLEPAISKVREDNRSFDSILNDIADKESKFLNIKSNINSISIPEGYLSYYNALIDTFNLYSNYLKTLKVAIIFEKSSTNYKDNKDSIDKNYENAFSKLDDVNDSLNSLNKSLENF</sequence>
<keyword evidence="1" id="KW-0472">Membrane</keyword>
<dbReference type="AlphaFoldDB" id="A0A174IN29"/>
<evidence type="ECO:0000313" key="2">
    <source>
        <dbReference type="EMBL" id="CUO88782.1"/>
    </source>
</evidence>
<dbReference type="OrthoDB" id="1934233at2"/>